<protein>
    <recommendedName>
        <fullName evidence="4">Lipoprotein</fullName>
    </recommendedName>
</protein>
<evidence type="ECO:0000313" key="3">
    <source>
        <dbReference type="Proteomes" id="UP000229740"/>
    </source>
</evidence>
<evidence type="ECO:0000256" key="1">
    <source>
        <dbReference type="SAM" id="SignalP"/>
    </source>
</evidence>
<gene>
    <name evidence="2" type="ORF">CSB45_15545</name>
</gene>
<comment type="caution">
    <text evidence="2">The sequence shown here is derived from an EMBL/GenBank/DDBJ whole genome shotgun (WGS) entry which is preliminary data.</text>
</comment>
<dbReference type="Proteomes" id="UP000229740">
    <property type="component" value="Unassembled WGS sequence"/>
</dbReference>
<feature type="chain" id="PRO_5013862301" description="Lipoprotein" evidence="1">
    <location>
        <begin position="27"/>
        <end position="188"/>
    </location>
</feature>
<accession>A0A2G6E0U6</accession>
<dbReference type="PROSITE" id="PS51257">
    <property type="entry name" value="PROKAR_LIPOPROTEIN"/>
    <property type="match status" value="1"/>
</dbReference>
<reference evidence="2 3" key="1">
    <citation type="submission" date="2017-10" db="EMBL/GenBank/DDBJ databases">
        <title>Novel microbial diversity and functional potential in the marine mammal oral microbiome.</title>
        <authorList>
            <person name="Dudek N.K."/>
            <person name="Sun C.L."/>
            <person name="Burstein D."/>
            <person name="Kantor R.S."/>
            <person name="Aliaga Goltsman D.S."/>
            <person name="Bik E.M."/>
            <person name="Thomas B.C."/>
            <person name="Banfield J.F."/>
            <person name="Relman D.A."/>
        </authorList>
    </citation>
    <scope>NUCLEOTIDE SEQUENCE [LARGE SCALE GENOMIC DNA]</scope>
    <source>
        <strain evidence="2">DOLZORAL124_49_17</strain>
    </source>
</reference>
<dbReference type="InterPro" id="IPR027375">
    <property type="entry name" value="DKNYY"/>
</dbReference>
<keyword evidence="1" id="KW-0732">Signal</keyword>
<evidence type="ECO:0000313" key="2">
    <source>
        <dbReference type="EMBL" id="PID55532.1"/>
    </source>
</evidence>
<dbReference type="EMBL" id="PDPS01000076">
    <property type="protein sequence ID" value="PID55532.1"/>
    <property type="molecule type" value="Genomic_DNA"/>
</dbReference>
<proteinExistence type="predicted"/>
<evidence type="ECO:0008006" key="4">
    <source>
        <dbReference type="Google" id="ProtNLM"/>
    </source>
</evidence>
<dbReference type="AlphaFoldDB" id="A0A2G6E0U6"/>
<feature type="signal peptide" evidence="1">
    <location>
        <begin position="1"/>
        <end position="26"/>
    </location>
</feature>
<dbReference type="Pfam" id="PF13644">
    <property type="entry name" value="DKNYY"/>
    <property type="match status" value="1"/>
</dbReference>
<organism evidence="2 3">
    <name type="scientific">candidate division KSB3 bacterium</name>
    <dbReference type="NCBI Taxonomy" id="2044937"/>
    <lineage>
        <taxon>Bacteria</taxon>
        <taxon>candidate division KSB3</taxon>
    </lineage>
</organism>
<name>A0A2G6E0U6_9BACT</name>
<sequence>MKNIFIALLIATTLSSCLNFAVRALAYPKWKPHYEIQDGQVFYLCPNAAGGSRLFVKGADPQSFEQLSDEWGKDKNSVYYAENKIKQYDAGSFQLLAHGFVCDKSSIYRNGWKQAGDPGTVIVFSKHFYMDQASVRYTRFWRDEKDNRHSIQKKIKSETYLRSMGASEALVNKIRRERSKRGWIPLPR</sequence>